<evidence type="ECO:0000313" key="1">
    <source>
        <dbReference type="EMBL" id="KAK5986575.1"/>
    </source>
</evidence>
<gene>
    <name evidence="1" type="ORF">GCK32_008769</name>
</gene>
<accession>A0AAN8G9B0</accession>
<reference evidence="1 2" key="1">
    <citation type="submission" date="2019-10" db="EMBL/GenBank/DDBJ databases">
        <title>Assembly and Annotation for the nematode Trichostrongylus colubriformis.</title>
        <authorList>
            <person name="Martin J."/>
        </authorList>
    </citation>
    <scope>NUCLEOTIDE SEQUENCE [LARGE SCALE GENOMIC DNA]</scope>
    <source>
        <strain evidence="1">G859</strain>
        <tissue evidence="1">Whole worm</tissue>
    </source>
</reference>
<dbReference type="Proteomes" id="UP001331761">
    <property type="component" value="Unassembled WGS sequence"/>
</dbReference>
<dbReference type="AlphaFoldDB" id="A0AAN8G9B0"/>
<protein>
    <submittedName>
        <fullName evidence="1">Uncharacterized protein</fullName>
    </submittedName>
</protein>
<name>A0AAN8G9B0_TRICO</name>
<keyword evidence="2" id="KW-1185">Reference proteome</keyword>
<comment type="caution">
    <text evidence="1">The sequence shown here is derived from an EMBL/GenBank/DDBJ whole genome shotgun (WGS) entry which is preliminary data.</text>
</comment>
<organism evidence="1 2">
    <name type="scientific">Trichostrongylus colubriformis</name>
    <name type="common">Black scour worm</name>
    <dbReference type="NCBI Taxonomy" id="6319"/>
    <lineage>
        <taxon>Eukaryota</taxon>
        <taxon>Metazoa</taxon>
        <taxon>Ecdysozoa</taxon>
        <taxon>Nematoda</taxon>
        <taxon>Chromadorea</taxon>
        <taxon>Rhabditida</taxon>
        <taxon>Rhabditina</taxon>
        <taxon>Rhabditomorpha</taxon>
        <taxon>Strongyloidea</taxon>
        <taxon>Trichostrongylidae</taxon>
        <taxon>Trichostrongylus</taxon>
    </lineage>
</organism>
<proteinExistence type="predicted"/>
<dbReference type="EMBL" id="WIXE01000454">
    <property type="protein sequence ID" value="KAK5986575.1"/>
    <property type="molecule type" value="Genomic_DNA"/>
</dbReference>
<sequence length="164" mass="18240">MTRNFNIFEEVFGVGSPESDSSPDSPLPTPPATPIPSCSCDYVKAHIMDPTSHQLELMDIYVSHAEMATCPECRAIHAEVTFLADLLQATRRRRALVRQALAEASALHQNRVSMLQAIDQSTSYLRHYMDMEAASLHTTYVGTIDCLEQDVDLDGEENGNREGR</sequence>
<evidence type="ECO:0000313" key="2">
    <source>
        <dbReference type="Proteomes" id="UP001331761"/>
    </source>
</evidence>